<dbReference type="STRING" id="1385511.GCA_000425225_04289"/>
<name>A0A0A5HHK0_9BACI</name>
<evidence type="ECO:0000313" key="1">
    <source>
        <dbReference type="EMBL" id="KGX83122.1"/>
    </source>
</evidence>
<accession>A0A0A5HHK0</accession>
<comment type="caution">
    <text evidence="1">The sequence shown here is derived from an EMBL/GenBank/DDBJ whole genome shotgun (WGS) entry which is preliminary data.</text>
</comment>
<protein>
    <submittedName>
        <fullName evidence="1">Uncharacterized protein</fullName>
    </submittedName>
</protein>
<gene>
    <name evidence="1" type="ORF">N783_06405</name>
</gene>
<keyword evidence="2" id="KW-1185">Reference proteome</keyword>
<organism evidence="1 2">
    <name type="scientific">Pontibacillus marinus BH030004 = DSM 16465</name>
    <dbReference type="NCBI Taxonomy" id="1385511"/>
    <lineage>
        <taxon>Bacteria</taxon>
        <taxon>Bacillati</taxon>
        <taxon>Bacillota</taxon>
        <taxon>Bacilli</taxon>
        <taxon>Bacillales</taxon>
        <taxon>Bacillaceae</taxon>
        <taxon>Pontibacillus</taxon>
    </lineage>
</organism>
<dbReference type="EMBL" id="AVPF01000149">
    <property type="protein sequence ID" value="KGX83122.1"/>
    <property type="molecule type" value="Genomic_DNA"/>
</dbReference>
<evidence type="ECO:0000313" key="2">
    <source>
        <dbReference type="Proteomes" id="UP000030403"/>
    </source>
</evidence>
<dbReference type="Proteomes" id="UP000030403">
    <property type="component" value="Unassembled WGS sequence"/>
</dbReference>
<sequence length="49" mass="6000">MDIKLIDWKLLSFISTSLIYEHWLYMRIPKIYYWSPKSKKNNGKENPPL</sequence>
<dbReference type="AlphaFoldDB" id="A0A0A5HHK0"/>
<reference evidence="1 2" key="1">
    <citation type="submission" date="2013-08" db="EMBL/GenBank/DDBJ databases">
        <authorList>
            <person name="Huang J."/>
            <person name="Wang G."/>
        </authorList>
    </citation>
    <scope>NUCLEOTIDE SEQUENCE [LARGE SCALE GENOMIC DNA]</scope>
    <source>
        <strain evidence="1 2">BH030004</strain>
    </source>
</reference>
<proteinExistence type="predicted"/>